<dbReference type="InterPro" id="IPR036179">
    <property type="entry name" value="Ig-like_dom_sf"/>
</dbReference>
<evidence type="ECO:0000256" key="1">
    <source>
        <dbReference type="ARBA" id="ARBA00004370"/>
    </source>
</evidence>
<proteinExistence type="predicted"/>
<evidence type="ECO:0000313" key="8">
    <source>
        <dbReference type="Ensembl" id="ENSDLAP00005034408.2"/>
    </source>
</evidence>
<feature type="domain" description="Ig-like" evidence="7">
    <location>
        <begin position="170"/>
        <end position="270"/>
    </location>
</feature>
<comment type="subcellular location">
    <subcellularLocation>
        <location evidence="1">Membrane</location>
    </subcellularLocation>
</comment>
<name>A0A8C4GYL5_DICLA</name>
<protein>
    <recommendedName>
        <fullName evidence="7">Ig-like domain-containing protein</fullName>
    </recommendedName>
</protein>
<evidence type="ECO:0000259" key="7">
    <source>
        <dbReference type="PROSITE" id="PS50835"/>
    </source>
</evidence>
<dbReference type="Ensembl" id="ENSDLAT00005036714.2">
    <property type="protein sequence ID" value="ENSDLAP00005034408.2"/>
    <property type="gene ID" value="ENSDLAG00005033613.1"/>
</dbReference>
<evidence type="ECO:0000256" key="5">
    <source>
        <dbReference type="ARBA" id="ARBA00023180"/>
    </source>
</evidence>
<evidence type="ECO:0000256" key="3">
    <source>
        <dbReference type="ARBA" id="ARBA00023136"/>
    </source>
</evidence>
<dbReference type="GO" id="GO:0050863">
    <property type="term" value="P:regulation of T cell activation"/>
    <property type="evidence" value="ECO:0007669"/>
    <property type="project" value="UniProtKB-ARBA"/>
</dbReference>
<dbReference type="FunFam" id="2.60.40.10:FF:000142">
    <property type="entry name" value="V-set domain-containing T-cell activation inhibitor 1"/>
    <property type="match status" value="2"/>
</dbReference>
<dbReference type="GO" id="GO:0001817">
    <property type="term" value="P:regulation of cytokine production"/>
    <property type="evidence" value="ECO:0007669"/>
    <property type="project" value="TreeGrafter"/>
</dbReference>
<dbReference type="GO" id="GO:1903037">
    <property type="term" value="P:regulation of leukocyte cell-cell adhesion"/>
    <property type="evidence" value="ECO:0007669"/>
    <property type="project" value="UniProtKB-ARBA"/>
</dbReference>
<dbReference type="InterPro" id="IPR003599">
    <property type="entry name" value="Ig_sub"/>
</dbReference>
<evidence type="ECO:0000313" key="9">
    <source>
        <dbReference type="Proteomes" id="UP000694389"/>
    </source>
</evidence>
<keyword evidence="9" id="KW-1185">Reference proteome</keyword>
<keyword evidence="5" id="KW-0325">Glycoprotein</keyword>
<dbReference type="InterPro" id="IPR013783">
    <property type="entry name" value="Ig-like_fold"/>
</dbReference>
<dbReference type="InterPro" id="IPR050504">
    <property type="entry name" value="IgSF_BTN/MOG"/>
</dbReference>
<dbReference type="InterPro" id="IPR003598">
    <property type="entry name" value="Ig_sub2"/>
</dbReference>
<keyword evidence="3" id="KW-0472">Membrane</keyword>
<dbReference type="PANTHER" id="PTHR24100">
    <property type="entry name" value="BUTYROPHILIN"/>
    <property type="match status" value="1"/>
</dbReference>
<dbReference type="InterPro" id="IPR007110">
    <property type="entry name" value="Ig-like_dom"/>
</dbReference>
<dbReference type="SMART" id="SM00409">
    <property type="entry name" value="IG"/>
    <property type="match status" value="2"/>
</dbReference>
<organism evidence="8 9">
    <name type="scientific">Dicentrarchus labrax</name>
    <name type="common">European seabass</name>
    <name type="synonym">Morone labrax</name>
    <dbReference type="NCBI Taxonomy" id="13489"/>
    <lineage>
        <taxon>Eukaryota</taxon>
        <taxon>Metazoa</taxon>
        <taxon>Chordata</taxon>
        <taxon>Craniata</taxon>
        <taxon>Vertebrata</taxon>
        <taxon>Euteleostomi</taxon>
        <taxon>Actinopterygii</taxon>
        <taxon>Neopterygii</taxon>
        <taxon>Teleostei</taxon>
        <taxon>Neoteleostei</taxon>
        <taxon>Acanthomorphata</taxon>
        <taxon>Eupercaria</taxon>
        <taxon>Moronidae</taxon>
        <taxon>Dicentrarchus</taxon>
    </lineage>
</organism>
<accession>A0A8C4GYL5</accession>
<reference evidence="8" key="2">
    <citation type="submission" date="2025-09" db="UniProtKB">
        <authorList>
            <consortium name="Ensembl"/>
        </authorList>
    </citation>
    <scope>IDENTIFICATION</scope>
</reference>
<evidence type="ECO:0000256" key="4">
    <source>
        <dbReference type="ARBA" id="ARBA00023157"/>
    </source>
</evidence>
<keyword evidence="6" id="KW-0393">Immunoglobulin domain</keyword>
<dbReference type="Proteomes" id="UP000694389">
    <property type="component" value="Unassembled WGS sequence"/>
</dbReference>
<keyword evidence="4" id="KW-1015">Disulfide bond</keyword>
<sequence>MSCQSQGSPALKHTLLYGLFYSKWDHQLLNEHHAVWKKTETRCTVCSDPYSKIKYVDMMFVSAGQPDVIGSDKPVTVTVGEDVILPCHLGPPFNVRTLTVEWTRDGQYVHVWRQGKDYLNDQDENFRGRTSLFHEEIIRGNISLKLTSVTELDAGSYTCNVPKLQSQVKKNFIILTVGEYNKPVTVTVGDNVILPCHLEPPFDVRSLTVVWTRDGQYVHVYRSRMDDPGSQDKNFRGRTSVFHEEMIRGNISLKLTNVTEMDAGSYTCFVPGLQSQVRRGMFSLVYNHLNMRIIVCLSPNELSIQFQFKWIYWHDVTLYILPKQAFGIKNNNNNNKGKQYFPIN</sequence>
<feature type="domain" description="Ig-like" evidence="7">
    <location>
        <begin position="66"/>
        <end position="169"/>
    </location>
</feature>
<dbReference type="InterPro" id="IPR013106">
    <property type="entry name" value="Ig_V-set"/>
</dbReference>
<dbReference type="Pfam" id="PF07686">
    <property type="entry name" value="V-set"/>
    <property type="match status" value="2"/>
</dbReference>
<dbReference type="AlphaFoldDB" id="A0A8C4GYL5"/>
<dbReference type="SMART" id="SM00408">
    <property type="entry name" value="IGc2"/>
    <property type="match status" value="2"/>
</dbReference>
<dbReference type="Gene3D" id="2.60.40.10">
    <property type="entry name" value="Immunoglobulins"/>
    <property type="match status" value="2"/>
</dbReference>
<evidence type="ECO:0000256" key="2">
    <source>
        <dbReference type="ARBA" id="ARBA00022729"/>
    </source>
</evidence>
<dbReference type="GO" id="GO:0005102">
    <property type="term" value="F:signaling receptor binding"/>
    <property type="evidence" value="ECO:0007669"/>
    <property type="project" value="TreeGrafter"/>
</dbReference>
<keyword evidence="2" id="KW-0732">Signal</keyword>
<dbReference type="SUPFAM" id="SSF48726">
    <property type="entry name" value="Immunoglobulin"/>
    <property type="match status" value="2"/>
</dbReference>
<dbReference type="PROSITE" id="PS50835">
    <property type="entry name" value="IG_LIKE"/>
    <property type="match status" value="2"/>
</dbReference>
<evidence type="ECO:0000256" key="6">
    <source>
        <dbReference type="ARBA" id="ARBA00023319"/>
    </source>
</evidence>
<dbReference type="GO" id="GO:0050852">
    <property type="term" value="P:T cell receptor signaling pathway"/>
    <property type="evidence" value="ECO:0007669"/>
    <property type="project" value="TreeGrafter"/>
</dbReference>
<dbReference type="GeneTree" id="ENSGT01050000244843"/>
<dbReference type="GO" id="GO:0009897">
    <property type="term" value="C:external side of plasma membrane"/>
    <property type="evidence" value="ECO:0007669"/>
    <property type="project" value="TreeGrafter"/>
</dbReference>
<reference evidence="8" key="1">
    <citation type="submission" date="2025-08" db="UniProtKB">
        <authorList>
            <consortium name="Ensembl"/>
        </authorList>
    </citation>
    <scope>IDENTIFICATION</scope>
</reference>